<proteinExistence type="predicted"/>
<reference evidence="2 3" key="1">
    <citation type="submission" date="2017-07" db="EMBL/GenBank/DDBJ databases">
        <title>Complete Genome Sequence of the cosmetic ferment Vitreoscilla filiformis (ATCC15551).</title>
        <authorList>
            <person name="Contreras S."/>
            <person name="Sagory-Zalkind P."/>
            <person name="Blanquart H."/>
            <person name="Iltis A."/>
            <person name="Morand S.C."/>
        </authorList>
    </citation>
    <scope>NUCLEOTIDE SEQUENCE [LARGE SCALE GENOMIC DNA]</scope>
    <source>
        <strain evidence="2 3">ATCC 15551</strain>
    </source>
</reference>
<keyword evidence="1" id="KW-1133">Transmembrane helix</keyword>
<dbReference type="AlphaFoldDB" id="A0A221KBF2"/>
<sequence>MSNMLYEIPVLIAGAAISASLLLPELQAVVPVMSWGLAAKMLFTAWVVYGLGLACWFSTLIRHRVIFAGLWALNGYSLVALALKLAGIGW</sequence>
<feature type="transmembrane region" description="Helical" evidence="1">
    <location>
        <begin position="65"/>
        <end position="86"/>
    </location>
</feature>
<protein>
    <submittedName>
        <fullName evidence="2">Uncharacterized protein</fullName>
    </submittedName>
</protein>
<dbReference type="EMBL" id="CP022423">
    <property type="protein sequence ID" value="ASM76160.1"/>
    <property type="molecule type" value="Genomic_DNA"/>
</dbReference>
<dbReference type="Proteomes" id="UP000199729">
    <property type="component" value="Chromosome"/>
</dbReference>
<feature type="transmembrane region" description="Helical" evidence="1">
    <location>
        <begin position="38"/>
        <end position="58"/>
    </location>
</feature>
<gene>
    <name evidence="2" type="ORF">VITFI_CDS0381</name>
</gene>
<organism evidence="2 3">
    <name type="scientific">Vitreoscilla filiformis</name>
    <dbReference type="NCBI Taxonomy" id="63"/>
    <lineage>
        <taxon>Bacteria</taxon>
        <taxon>Pseudomonadati</taxon>
        <taxon>Pseudomonadota</taxon>
        <taxon>Betaproteobacteria</taxon>
        <taxon>Neisseriales</taxon>
        <taxon>Neisseriaceae</taxon>
        <taxon>Vitreoscilla</taxon>
    </lineage>
</organism>
<evidence type="ECO:0000313" key="3">
    <source>
        <dbReference type="Proteomes" id="UP000199729"/>
    </source>
</evidence>
<evidence type="ECO:0000313" key="2">
    <source>
        <dbReference type="EMBL" id="ASM76160.1"/>
    </source>
</evidence>
<name>A0A221KBF2_VITFI</name>
<dbReference type="KEGG" id="vff:VITFI_CDS0381"/>
<keyword evidence="1" id="KW-0472">Membrane</keyword>
<evidence type="ECO:0000256" key="1">
    <source>
        <dbReference type="SAM" id="Phobius"/>
    </source>
</evidence>
<keyword evidence="1" id="KW-0812">Transmembrane</keyword>
<keyword evidence="3" id="KW-1185">Reference proteome</keyword>
<accession>A0A221KBF2</accession>